<gene>
    <name evidence="2" type="ORF">H8K55_15820</name>
</gene>
<feature type="region of interest" description="Disordered" evidence="1">
    <location>
        <begin position="239"/>
        <end position="382"/>
    </location>
</feature>
<evidence type="ECO:0000313" key="3">
    <source>
        <dbReference type="Proteomes" id="UP000624279"/>
    </source>
</evidence>
<feature type="compositionally biased region" description="Polar residues" evidence="1">
    <location>
        <begin position="330"/>
        <end position="355"/>
    </location>
</feature>
<dbReference type="Proteomes" id="UP000624279">
    <property type="component" value="Unassembled WGS sequence"/>
</dbReference>
<dbReference type="EMBL" id="JACOGA010000015">
    <property type="protein sequence ID" value="MBC3875057.1"/>
    <property type="molecule type" value="Genomic_DNA"/>
</dbReference>
<proteinExistence type="predicted"/>
<name>A0ABR6YEX2_9BURK</name>
<protein>
    <recommendedName>
        <fullName evidence="4">Flagellar hook-length control protein FliK</fullName>
    </recommendedName>
</protein>
<evidence type="ECO:0000313" key="2">
    <source>
        <dbReference type="EMBL" id="MBC3875057.1"/>
    </source>
</evidence>
<sequence length="602" mass="67108">MSININQIFDLTPAKQKTDIDPDGGAIGSRRDAWRRAMEREQANSWLQHGLIARDHFVGSDAAQQNPTFRDELHRDNTAIKKMARLGLFIENSEAKKDLGFDQYGISHIEKEHHEDEQSGVAQDKPNLIVPHQIVARVDNLDTDQYGIRHIEKQSHEDEQSKVAQENLSLMVPSQHVIRVDKQFESKEEDQALSTKLEMNSPPIAAREQSSGVSTPVQTQIGLVKDDAPVAPLSFVDERVHQPAISSKTDRQPESEQLQKDPVQIKGKFKDDVIKLSTSNEAPDVKKELPPKLPPNQYGISHIENGYRESEQSRTTQNSPSSSSLNVSRQHVNQIESQKVTQVDQELESNDSVTVLSPKPEVNHPPVAVREQSPVGSAPAPAQTGLAQVESPVIPLSFGNEEVHQTAMSAKPDRQLENEQLQKGLVEVMAKLGIDAIREKASASLSPIETRFATRSMAQSSPTVLNMNDSSRKEVAPDFAFDQVDRLQRRTLEKGQSIERETLRFHTELSENGLKIWLGVDVQAQVDLAVLSHTLRLWLTQQGVHLYALVCNGRSILQRRETTSFEQGDANDKQDVSTSLVTEGRKVIMQSGVNVNSKRMGL</sequence>
<comment type="caution">
    <text evidence="2">The sequence shown here is derived from an EMBL/GenBank/DDBJ whole genome shotgun (WGS) entry which is preliminary data.</text>
</comment>
<keyword evidence="3" id="KW-1185">Reference proteome</keyword>
<feature type="compositionally biased region" description="Low complexity" evidence="1">
    <location>
        <begin position="313"/>
        <end position="329"/>
    </location>
</feature>
<evidence type="ECO:0000256" key="1">
    <source>
        <dbReference type="SAM" id="MobiDB-lite"/>
    </source>
</evidence>
<organism evidence="2 3">
    <name type="scientific">Undibacterium flavidum</name>
    <dbReference type="NCBI Taxonomy" id="2762297"/>
    <lineage>
        <taxon>Bacteria</taxon>
        <taxon>Pseudomonadati</taxon>
        <taxon>Pseudomonadota</taxon>
        <taxon>Betaproteobacteria</taxon>
        <taxon>Burkholderiales</taxon>
        <taxon>Oxalobacteraceae</taxon>
        <taxon>Undibacterium</taxon>
    </lineage>
</organism>
<reference evidence="2 3" key="1">
    <citation type="submission" date="2020-08" db="EMBL/GenBank/DDBJ databases">
        <title>Novel species isolated from subtropical streams in China.</title>
        <authorList>
            <person name="Lu H."/>
        </authorList>
    </citation>
    <scope>NUCLEOTIDE SEQUENCE [LARGE SCALE GENOMIC DNA]</scope>
    <source>
        <strain evidence="2 3">LX15W</strain>
    </source>
</reference>
<dbReference type="RefSeq" id="WP_186943034.1">
    <property type="nucleotide sequence ID" value="NZ_JACOGA010000015.1"/>
</dbReference>
<accession>A0ABR6YEX2</accession>
<evidence type="ECO:0008006" key="4">
    <source>
        <dbReference type="Google" id="ProtNLM"/>
    </source>
</evidence>
<feature type="compositionally biased region" description="Basic and acidic residues" evidence="1">
    <location>
        <begin position="248"/>
        <end position="259"/>
    </location>
</feature>